<proteinExistence type="inferred from homology"/>
<dbReference type="InterPro" id="IPR016143">
    <property type="entry name" value="Citrate_synth-like_sm_a-sub"/>
</dbReference>
<dbReference type="CDD" id="cd06102">
    <property type="entry name" value="citrate_synt_like_2"/>
    <property type="match status" value="1"/>
</dbReference>
<dbReference type="InterPro" id="IPR009061">
    <property type="entry name" value="DNA-bd_dom_put_sf"/>
</dbReference>
<dbReference type="PRINTS" id="PR00143">
    <property type="entry name" value="CITRTSNTHASE"/>
</dbReference>
<dbReference type="Gene3D" id="1.10.230.10">
    <property type="entry name" value="Cytochrome P450-Terp, domain 2"/>
    <property type="match status" value="1"/>
</dbReference>
<evidence type="ECO:0000256" key="4">
    <source>
        <dbReference type="ARBA" id="ARBA00022679"/>
    </source>
</evidence>
<evidence type="ECO:0000256" key="3">
    <source>
        <dbReference type="ARBA" id="ARBA00012972"/>
    </source>
</evidence>
<dbReference type="PANTHER" id="PTHR11739">
    <property type="entry name" value="CITRATE SYNTHASE"/>
    <property type="match status" value="1"/>
</dbReference>
<evidence type="ECO:0000313" key="6">
    <source>
        <dbReference type="EMBL" id="MCV2369742.1"/>
    </source>
</evidence>
<reference evidence="6 7" key="1">
    <citation type="submission" date="2021-11" db="EMBL/GenBank/DDBJ databases">
        <authorList>
            <person name="Liang Q."/>
            <person name="Mou H."/>
            <person name="Liu Z."/>
        </authorList>
    </citation>
    <scope>NUCLEOTIDE SEQUENCE [LARGE SCALE GENOMIC DNA]</scope>
    <source>
        <strain evidence="6 7">CHU3</strain>
    </source>
</reference>
<evidence type="ECO:0000259" key="5">
    <source>
        <dbReference type="Pfam" id="PF12728"/>
    </source>
</evidence>
<dbReference type="PANTHER" id="PTHR11739:SF4">
    <property type="entry name" value="CITRATE SYNTHASE, PEROXISOMAL"/>
    <property type="match status" value="1"/>
</dbReference>
<comment type="caution">
    <text evidence="6">The sequence shown here is derived from an EMBL/GenBank/DDBJ whole genome shotgun (WGS) entry which is preliminary data.</text>
</comment>
<feature type="domain" description="Helix-turn-helix" evidence="5">
    <location>
        <begin position="6"/>
        <end position="56"/>
    </location>
</feature>
<organism evidence="6 7">
    <name type="scientific">Roseateles oligotrophus</name>
    <dbReference type="NCBI Taxonomy" id="1769250"/>
    <lineage>
        <taxon>Bacteria</taxon>
        <taxon>Pseudomonadati</taxon>
        <taxon>Pseudomonadota</taxon>
        <taxon>Betaproteobacteria</taxon>
        <taxon>Burkholderiales</taxon>
        <taxon>Sphaerotilaceae</taxon>
        <taxon>Roseateles</taxon>
    </lineage>
</organism>
<dbReference type="InterPro" id="IPR036969">
    <property type="entry name" value="Citrate_synthase_sf"/>
</dbReference>
<evidence type="ECO:0000313" key="7">
    <source>
        <dbReference type="Proteomes" id="UP001209701"/>
    </source>
</evidence>
<dbReference type="Pfam" id="PF12728">
    <property type="entry name" value="HTH_17"/>
    <property type="match status" value="1"/>
</dbReference>
<keyword evidence="4" id="KW-0808">Transferase</keyword>
<comment type="pathway">
    <text evidence="1">Carbohydrate metabolism; tricarboxylic acid cycle; isocitrate from oxaloacetate: step 1/2.</text>
</comment>
<dbReference type="InterPro" id="IPR002020">
    <property type="entry name" value="Citrate_synthase"/>
</dbReference>
<gene>
    <name evidence="6" type="ORF">LNV07_16805</name>
</gene>
<dbReference type="Proteomes" id="UP001209701">
    <property type="component" value="Unassembled WGS sequence"/>
</dbReference>
<dbReference type="EC" id="2.3.3.16" evidence="3"/>
<protein>
    <recommendedName>
        <fullName evidence="3">citrate synthase (unknown stereospecificity)</fullName>
        <ecNumber evidence="3">2.3.3.16</ecNumber>
    </recommendedName>
</protein>
<dbReference type="Pfam" id="PF00285">
    <property type="entry name" value="Citrate_synt"/>
    <property type="match status" value="1"/>
</dbReference>
<name>A0ABT2YI41_9BURK</name>
<dbReference type="InterPro" id="IPR041657">
    <property type="entry name" value="HTH_17"/>
</dbReference>
<accession>A0ABT2YI41</accession>
<keyword evidence="7" id="KW-1185">Reference proteome</keyword>
<dbReference type="SUPFAM" id="SSF46955">
    <property type="entry name" value="Putative DNA-binding domain"/>
    <property type="match status" value="1"/>
</dbReference>
<dbReference type="InterPro" id="IPR016142">
    <property type="entry name" value="Citrate_synth-like_lrg_a-sub"/>
</dbReference>
<sequence length="417" mass="43803">MKSDISATEAAAILGVSLATLYSYVSRGFLQSSEADGASRSKRYSREAVLHLAARKADGKRGGHRVAAAMHWGVPVLETRISGINDGQLHYRGHKAVSLAQAASLEQVAALLWGPSEQEDPFELALPAFQTPQADGRYWRVSVAGLDPLRRAQAYLPLLAQQNPSQQSPQTLQSAGLPVDEQFRRSGAQLMRLLAALLLNTEPSSQPLHRQLAQAWGLTGRGADLIRAALVLLADHELNASTFSVRCVASTDAELPLVLSAGLAALAGPAHGGGCALAREIITAALSGDAVQAGLEGAGFGHPLYPAGDPRAQYLLARLAQRDQEATAASTDALRWARVAEVTQALGQGAGLTPNADAALAAIELALALPPGSGLVMFALGRSAGWIAHAIEQRNEGQMIRPRARYLGPQLSETAAS</sequence>
<dbReference type="SUPFAM" id="SSF48256">
    <property type="entry name" value="Citrate synthase"/>
    <property type="match status" value="1"/>
</dbReference>
<dbReference type="RefSeq" id="WP_263572323.1">
    <property type="nucleotide sequence ID" value="NZ_JAJIRN010000007.1"/>
</dbReference>
<evidence type="ECO:0000256" key="2">
    <source>
        <dbReference type="ARBA" id="ARBA00010566"/>
    </source>
</evidence>
<dbReference type="EMBL" id="JAJIRN010000007">
    <property type="protein sequence ID" value="MCV2369742.1"/>
    <property type="molecule type" value="Genomic_DNA"/>
</dbReference>
<evidence type="ECO:0000256" key="1">
    <source>
        <dbReference type="ARBA" id="ARBA00004751"/>
    </source>
</evidence>
<comment type="similarity">
    <text evidence="2">Belongs to the citrate synthase family.</text>
</comment>
<dbReference type="Gene3D" id="1.10.580.10">
    <property type="entry name" value="Citrate Synthase, domain 1"/>
    <property type="match status" value="1"/>
</dbReference>